<organism evidence="2 3">
    <name type="scientific">Alkaliphilus hydrothermalis</name>
    <dbReference type="NCBI Taxonomy" id="1482730"/>
    <lineage>
        <taxon>Bacteria</taxon>
        <taxon>Bacillati</taxon>
        <taxon>Bacillota</taxon>
        <taxon>Clostridia</taxon>
        <taxon>Peptostreptococcales</taxon>
        <taxon>Natronincolaceae</taxon>
        <taxon>Alkaliphilus</taxon>
    </lineage>
</organism>
<gene>
    <name evidence="2" type="ORF">JOC73_000070</name>
</gene>
<evidence type="ECO:0000256" key="1">
    <source>
        <dbReference type="SAM" id="MobiDB-lite"/>
    </source>
</evidence>
<evidence type="ECO:0000313" key="2">
    <source>
        <dbReference type="EMBL" id="MBM7613562.1"/>
    </source>
</evidence>
<dbReference type="EMBL" id="JAFBEE010000001">
    <property type="protein sequence ID" value="MBM7613562.1"/>
    <property type="molecule type" value="Genomic_DNA"/>
</dbReference>
<name>A0ABS2NL51_9FIRM</name>
<proteinExistence type="predicted"/>
<comment type="caution">
    <text evidence="2">The sequence shown here is derived from an EMBL/GenBank/DDBJ whole genome shotgun (WGS) entry which is preliminary data.</text>
</comment>
<reference evidence="2 3" key="1">
    <citation type="submission" date="2021-01" db="EMBL/GenBank/DDBJ databases">
        <title>Genomic Encyclopedia of Type Strains, Phase IV (KMG-IV): sequencing the most valuable type-strain genomes for metagenomic binning, comparative biology and taxonomic classification.</title>
        <authorList>
            <person name="Goeker M."/>
        </authorList>
    </citation>
    <scope>NUCLEOTIDE SEQUENCE [LARGE SCALE GENOMIC DNA]</scope>
    <source>
        <strain evidence="2 3">DSM 25890</strain>
    </source>
</reference>
<dbReference type="Proteomes" id="UP001314796">
    <property type="component" value="Unassembled WGS sequence"/>
</dbReference>
<feature type="region of interest" description="Disordered" evidence="1">
    <location>
        <begin position="58"/>
        <end position="103"/>
    </location>
</feature>
<keyword evidence="3" id="KW-1185">Reference proteome</keyword>
<protein>
    <recommendedName>
        <fullName evidence="4">Sporulation related domain-containing protein</fullName>
    </recommendedName>
</protein>
<feature type="compositionally biased region" description="Basic and acidic residues" evidence="1">
    <location>
        <begin position="74"/>
        <end position="91"/>
    </location>
</feature>
<evidence type="ECO:0000313" key="3">
    <source>
        <dbReference type="Proteomes" id="UP001314796"/>
    </source>
</evidence>
<evidence type="ECO:0008006" key="4">
    <source>
        <dbReference type="Google" id="ProtNLM"/>
    </source>
</evidence>
<accession>A0ABS2NL51</accession>
<sequence>MKRNRMMLKRKKRRGTMILVALFCMILPIIAIYIGLRITELWVSPALNSDYNFVVDEGNRGNNSENTHNTNNTNKEKGDEEKPIAEDKAPKESGSQGQEEDSRLIEKEVKPLSIYTIQIASLSDNKRVEGLIQELNERKLSNLIYKEDSSFKVYVVGGTKRSQVEQELQYIRSFYPDAYINEVHPSIQVIEYPEGDDVEVYSKIVEDINKIIELMELQGEEWYNFYEKEGELGTYIELLKKQQEVLVELDENLRGIDLPQSFPVKEAVMEKMIAYQNNNINRSIEIISAGHVDNLHQIHSLYLDSLFRVVELIK</sequence>
<feature type="compositionally biased region" description="Low complexity" evidence="1">
    <location>
        <begin position="60"/>
        <end position="73"/>
    </location>
</feature>
<dbReference type="RefSeq" id="WP_204399853.1">
    <property type="nucleotide sequence ID" value="NZ_JAFBEE010000001.1"/>
</dbReference>